<protein>
    <submittedName>
        <fullName evidence="4">Surface antigen</fullName>
    </submittedName>
</protein>
<gene>
    <name evidence="4" type="ORF">SAMN05444388_104182</name>
</gene>
<dbReference type="AlphaFoldDB" id="A0A1M5MHW4"/>
<dbReference type="Gene3D" id="2.40.160.50">
    <property type="entry name" value="membrane protein fhac: a member of the omp85/tpsb transporter family"/>
    <property type="match status" value="1"/>
</dbReference>
<evidence type="ECO:0000256" key="2">
    <source>
        <dbReference type="ARBA" id="ARBA00023136"/>
    </source>
</evidence>
<name>A0A1M5MHW4_FLAJO</name>
<sequence>MNYIYKRFEFVLIEIKMFLGMKFLTNINFQHKFKIAFLLSIISLFLTAQIKTNPEEREICPPKTIFEVFKKKDSVLDIKPAKNNFFLVIPAIGSQPATGFFFGAVAQYTFKGKQESDKYSVANLGIIYTLKKQWMINVKNNILLKNNRIFLSGDYRLYIFSQPNYGLGTDIIPPRKDRDPGFSIDSLAQAMDYNYFKFHQTASFEVRKNFYVGGGINIDWYTDIKDKELDIENGNLTYHYNYSQKHGFDNLEYFLTGVSFNLVYDSRDNQVNSSRGWFANINYRFNPVLFDNQKYSNILYAEYRNFIPLSRKNDRYILGIWAYGQFVTRGEVPYLNLPAIGWDQRSRSGEGYTQGLFRGNGLVYLSTEFRFPLMCNQMLSGTVFTNFVTASNADNNIGLFHSIQPAAGVGLRLLIDKKTRTNLVADYAWGNNSKGFYLNAGEVF</sequence>
<evidence type="ECO:0000313" key="5">
    <source>
        <dbReference type="Proteomes" id="UP000184112"/>
    </source>
</evidence>
<reference evidence="4 5" key="1">
    <citation type="submission" date="2016-11" db="EMBL/GenBank/DDBJ databases">
        <authorList>
            <person name="Jaros S."/>
            <person name="Januszkiewicz K."/>
            <person name="Wedrychowicz H."/>
        </authorList>
    </citation>
    <scope>NUCLEOTIDE SEQUENCE [LARGE SCALE GENOMIC DNA]</scope>
    <source>
        <strain evidence="4 5">DSM 6792</strain>
    </source>
</reference>
<proteinExistence type="predicted"/>
<dbReference type="Pfam" id="PF01103">
    <property type="entry name" value="Omp85"/>
    <property type="match status" value="1"/>
</dbReference>
<accession>A0A1M5MHW4</accession>
<dbReference type="InterPro" id="IPR000184">
    <property type="entry name" value="Bac_surfAg_D15"/>
</dbReference>
<keyword evidence="2" id="KW-0472">Membrane</keyword>
<dbReference type="EMBL" id="FQWH01000004">
    <property type="protein sequence ID" value="SHG76920.1"/>
    <property type="molecule type" value="Genomic_DNA"/>
</dbReference>
<dbReference type="GO" id="GO:0019867">
    <property type="term" value="C:outer membrane"/>
    <property type="evidence" value="ECO:0007669"/>
    <property type="project" value="InterPro"/>
</dbReference>
<evidence type="ECO:0000313" key="4">
    <source>
        <dbReference type="EMBL" id="SHG76920.1"/>
    </source>
</evidence>
<dbReference type="Proteomes" id="UP000184112">
    <property type="component" value="Unassembled WGS sequence"/>
</dbReference>
<feature type="domain" description="Bacterial surface antigen (D15)" evidence="3">
    <location>
        <begin position="194"/>
        <end position="444"/>
    </location>
</feature>
<evidence type="ECO:0000259" key="3">
    <source>
        <dbReference type="Pfam" id="PF01103"/>
    </source>
</evidence>
<organism evidence="4 5">
    <name type="scientific">Flavobacterium johnsoniae</name>
    <name type="common">Cytophaga johnsonae</name>
    <dbReference type="NCBI Taxonomy" id="986"/>
    <lineage>
        <taxon>Bacteria</taxon>
        <taxon>Pseudomonadati</taxon>
        <taxon>Bacteroidota</taxon>
        <taxon>Flavobacteriia</taxon>
        <taxon>Flavobacteriales</taxon>
        <taxon>Flavobacteriaceae</taxon>
        <taxon>Flavobacterium</taxon>
    </lineage>
</organism>
<comment type="subcellular location">
    <subcellularLocation>
        <location evidence="1">Membrane</location>
    </subcellularLocation>
</comment>
<evidence type="ECO:0000256" key="1">
    <source>
        <dbReference type="ARBA" id="ARBA00004370"/>
    </source>
</evidence>